<reference evidence="6" key="1">
    <citation type="submission" date="2018-12" db="EMBL/GenBank/DDBJ databases">
        <title>Tengunoibacter tsumagoiensis gen. nov., sp. nov., Dictyobacter kobayashii sp. nov., D. alpinus sp. nov., and D. joshuensis sp. nov. and description of Dictyobacteraceae fam. nov. within the order Ktedonobacterales isolated from Tengu-no-mugimeshi.</title>
        <authorList>
            <person name="Wang C.M."/>
            <person name="Zheng Y."/>
            <person name="Sakai Y."/>
            <person name="Toyoda A."/>
            <person name="Minakuchi Y."/>
            <person name="Abe K."/>
            <person name="Yokota A."/>
            <person name="Yabe S."/>
        </authorList>
    </citation>
    <scope>NUCLEOTIDE SEQUENCE [LARGE SCALE GENOMIC DNA]</scope>
    <source>
        <strain evidence="6">Uno11</strain>
    </source>
</reference>
<evidence type="ECO:0000259" key="4">
    <source>
        <dbReference type="PROSITE" id="PS51462"/>
    </source>
</evidence>
<evidence type="ECO:0000313" key="6">
    <source>
        <dbReference type="Proteomes" id="UP000287188"/>
    </source>
</evidence>
<dbReference type="Pfam" id="PF00293">
    <property type="entry name" value="NUDIX"/>
    <property type="match status" value="1"/>
</dbReference>
<dbReference type="PANTHER" id="PTHR43736">
    <property type="entry name" value="ADP-RIBOSE PYROPHOSPHATASE"/>
    <property type="match status" value="1"/>
</dbReference>
<gene>
    <name evidence="5" type="ORF">KDK_15380</name>
</gene>
<dbReference type="SUPFAM" id="SSF46785">
    <property type="entry name" value="Winged helix' DNA-binding domain"/>
    <property type="match status" value="1"/>
</dbReference>
<dbReference type="RefSeq" id="WP_218031775.1">
    <property type="nucleotide sequence ID" value="NZ_BIFS01000001.1"/>
</dbReference>
<dbReference type="EMBL" id="BIFS01000001">
    <property type="protein sequence ID" value="GCE17738.1"/>
    <property type="molecule type" value="Genomic_DNA"/>
</dbReference>
<dbReference type="GO" id="GO:0016787">
    <property type="term" value="F:hydrolase activity"/>
    <property type="evidence" value="ECO:0007669"/>
    <property type="project" value="UniProtKB-KW"/>
</dbReference>
<evidence type="ECO:0000256" key="1">
    <source>
        <dbReference type="ARBA" id="ARBA00022801"/>
    </source>
</evidence>
<dbReference type="Gene3D" id="3.90.79.10">
    <property type="entry name" value="Nucleoside Triphosphate Pyrophosphohydrolase"/>
    <property type="match status" value="1"/>
</dbReference>
<name>A0A402AF46_9CHLR</name>
<dbReference type="InterPro" id="IPR036388">
    <property type="entry name" value="WH-like_DNA-bd_sf"/>
</dbReference>
<dbReference type="InterPro" id="IPR020476">
    <property type="entry name" value="Nudix_hydrolase"/>
</dbReference>
<dbReference type="InterPro" id="IPR020084">
    <property type="entry name" value="NUDIX_hydrolase_CS"/>
</dbReference>
<dbReference type="SUPFAM" id="SSF55811">
    <property type="entry name" value="Nudix"/>
    <property type="match status" value="1"/>
</dbReference>
<accession>A0A402AF46</accession>
<proteinExistence type="inferred from homology"/>
<dbReference type="InterPro" id="IPR054105">
    <property type="entry name" value="WHD_NrtR"/>
</dbReference>
<dbReference type="AlphaFoldDB" id="A0A402AF46"/>
<dbReference type="PRINTS" id="PR00502">
    <property type="entry name" value="NUDIXFAMILY"/>
</dbReference>
<dbReference type="PROSITE" id="PS00893">
    <property type="entry name" value="NUDIX_BOX"/>
    <property type="match status" value="1"/>
</dbReference>
<dbReference type="Proteomes" id="UP000287188">
    <property type="component" value="Unassembled WGS sequence"/>
</dbReference>
<protein>
    <recommendedName>
        <fullName evidence="4">Nudix hydrolase domain-containing protein</fullName>
    </recommendedName>
</protein>
<dbReference type="PROSITE" id="PS51462">
    <property type="entry name" value="NUDIX"/>
    <property type="match status" value="1"/>
</dbReference>
<dbReference type="CDD" id="cd18873">
    <property type="entry name" value="NUDIX_NadM_like"/>
    <property type="match status" value="1"/>
</dbReference>
<comment type="similarity">
    <text evidence="2">Belongs to the Nudix hydrolase family.</text>
</comment>
<organism evidence="5 6">
    <name type="scientific">Dictyobacter kobayashii</name>
    <dbReference type="NCBI Taxonomy" id="2014872"/>
    <lineage>
        <taxon>Bacteria</taxon>
        <taxon>Bacillati</taxon>
        <taxon>Chloroflexota</taxon>
        <taxon>Ktedonobacteria</taxon>
        <taxon>Ktedonobacterales</taxon>
        <taxon>Dictyobacteraceae</taxon>
        <taxon>Dictyobacter</taxon>
    </lineage>
</organism>
<dbReference type="PANTHER" id="PTHR43736:SF4">
    <property type="entry name" value="SLR1690 PROTEIN"/>
    <property type="match status" value="1"/>
</dbReference>
<dbReference type="InterPro" id="IPR015797">
    <property type="entry name" value="NUDIX_hydrolase-like_dom_sf"/>
</dbReference>
<comment type="caution">
    <text evidence="5">The sequence shown here is derived from an EMBL/GenBank/DDBJ whole genome shotgun (WGS) entry which is preliminary data.</text>
</comment>
<dbReference type="Gene3D" id="1.10.10.10">
    <property type="entry name" value="Winged helix-like DNA-binding domain superfamily/Winged helix DNA-binding domain"/>
    <property type="match status" value="1"/>
</dbReference>
<dbReference type="Pfam" id="PF21906">
    <property type="entry name" value="WHD_NrtR"/>
    <property type="match status" value="1"/>
</dbReference>
<evidence type="ECO:0000313" key="5">
    <source>
        <dbReference type="EMBL" id="GCE17738.1"/>
    </source>
</evidence>
<keyword evidence="1 2" id="KW-0378">Hydrolase</keyword>
<sequence length="271" mass="31340">MEEQSEAMGSGTNGLQGLREMTQERQQHNAGSSSEPETHQYDVNKYERPSVTVDVLMMSLRQRDLQILLIKRRSWPYEDMWAIPGGFINMNESLEAAAKRELQEETGVQDVYLEQLYTFGDPGRDPRTRVITVVYFALLDSERLQVRAASDAADVGWFSVYELPQLAFDHQEIVDYALNRLRNKLEYTTIAFNLLPEQFTLRELQRVYEIILHKRLDKRNFRKKILSTNILEDTGAKKMEGPTVPRACIASILPLNINYKAILLRSEFNGY</sequence>
<evidence type="ECO:0000256" key="3">
    <source>
        <dbReference type="SAM" id="MobiDB-lite"/>
    </source>
</evidence>
<keyword evidence="6" id="KW-1185">Reference proteome</keyword>
<dbReference type="InterPro" id="IPR000086">
    <property type="entry name" value="NUDIX_hydrolase_dom"/>
</dbReference>
<feature type="region of interest" description="Disordered" evidence="3">
    <location>
        <begin position="1"/>
        <end position="45"/>
    </location>
</feature>
<feature type="compositionally biased region" description="Basic and acidic residues" evidence="3">
    <location>
        <begin position="36"/>
        <end position="45"/>
    </location>
</feature>
<feature type="domain" description="Nudix hydrolase" evidence="4">
    <location>
        <begin position="46"/>
        <end position="181"/>
    </location>
</feature>
<evidence type="ECO:0000256" key="2">
    <source>
        <dbReference type="RuleBase" id="RU003476"/>
    </source>
</evidence>
<dbReference type="InterPro" id="IPR036390">
    <property type="entry name" value="WH_DNA-bd_sf"/>
</dbReference>